<dbReference type="InterPro" id="IPR001478">
    <property type="entry name" value="PDZ"/>
</dbReference>
<organism evidence="4 5">
    <name type="scientific">Paspalum notatum var. saurae</name>
    <dbReference type="NCBI Taxonomy" id="547442"/>
    <lineage>
        <taxon>Eukaryota</taxon>
        <taxon>Viridiplantae</taxon>
        <taxon>Streptophyta</taxon>
        <taxon>Embryophyta</taxon>
        <taxon>Tracheophyta</taxon>
        <taxon>Spermatophyta</taxon>
        <taxon>Magnoliopsida</taxon>
        <taxon>Liliopsida</taxon>
        <taxon>Poales</taxon>
        <taxon>Poaceae</taxon>
        <taxon>PACMAD clade</taxon>
        <taxon>Panicoideae</taxon>
        <taxon>Andropogonodae</taxon>
        <taxon>Paspaleae</taxon>
        <taxon>Paspalinae</taxon>
        <taxon>Paspalum</taxon>
    </lineage>
</organism>
<gene>
    <name evidence="4" type="ORF">U9M48_004411</name>
</gene>
<dbReference type="PANTHER" id="PTHR47661">
    <property type="entry name" value="PHOSPHOGLUCAN PHOSPHATASE LSF1, CHLOROPLASTIC"/>
    <property type="match status" value="1"/>
</dbReference>
<dbReference type="AlphaFoldDB" id="A0AAQ3PT82"/>
<dbReference type="Pfam" id="PF16136">
    <property type="entry name" value="NLS_NINJA_AFP"/>
    <property type="match status" value="1"/>
</dbReference>
<keyword evidence="5" id="KW-1185">Reference proteome</keyword>
<feature type="region of interest" description="Disordered" evidence="2">
    <location>
        <begin position="125"/>
        <end position="145"/>
    </location>
</feature>
<protein>
    <recommendedName>
        <fullName evidence="3">PDZ domain-containing protein</fullName>
    </recommendedName>
</protein>
<keyword evidence="1" id="KW-0175">Coiled coil</keyword>
<feature type="compositionally biased region" description="Polar residues" evidence="2">
    <location>
        <begin position="630"/>
        <end position="643"/>
    </location>
</feature>
<feature type="region of interest" description="Disordered" evidence="2">
    <location>
        <begin position="1"/>
        <end position="27"/>
    </location>
</feature>
<accession>A0AAQ3PT82</accession>
<sequence>MDPATPGRRLGRVSGSAEAGRRRPGCRGWGRGWRGRWRCVGQSGARVGRRRRFPLAPAPESVGGTTQDQGDYTERAASAPSPLRLTRVNSVATGEFAACAPPRRIVGRSGVRCTPMASRDFLRGFGREGGAPAEDAGSGGAGESDEVELSLGLSLGGFVTDPVQDPKKPLLQRAAGEEAVAVAAPSADLLCTSSLPSEYMEDRLRRRAMQSQRRLEAKRKRLERRNSMNSGRSASGAGRDEALEHTVARGFQYRCTVATGRDGGTYIQAVFPGGGAEKTGQFTVGDKVLATSSIFGEEIWPAAGYGQTMYCIHQRIGPLYMKMERRFGEWDGAGELTEKEIIRAERNSGVVSFRVREIQRKMEQKMQREEDPRMGLRLHKDGKYGEALEKFELSRDRNRRAIQAGLSALEDALKAGYEDFKQFETLLKNYDESFINENALNAIKSLLKEREVDQQRDNLTCEEKNDVFLKSYKEVIGCKTTRMHGLGYLAKYPKRAQLMDAQIEQSRASSATQEKSKELEAEVQKLKEEFARQVAERDRLAEENKRQIQEEEQIKREELREQVMEDMLAMLAAGQQSNPPSKLQDDGIARQLLSKRNNNNQVIRNLMNANNANGTPSYISAEQLKKPANKVQTRSMRGQEGTN</sequence>
<dbReference type="SUPFAM" id="SSF50156">
    <property type="entry name" value="PDZ domain-like"/>
    <property type="match status" value="1"/>
</dbReference>
<dbReference type="Proteomes" id="UP001341281">
    <property type="component" value="Chromosome 01"/>
</dbReference>
<feature type="region of interest" description="Disordered" evidence="2">
    <location>
        <begin position="48"/>
        <end position="81"/>
    </location>
</feature>
<evidence type="ECO:0000256" key="1">
    <source>
        <dbReference type="SAM" id="Coils"/>
    </source>
</evidence>
<dbReference type="PANTHER" id="PTHR47661:SF3">
    <property type="entry name" value="PROTEIN CONTAINING PDZ DOMAIN, A K-BOX DOMAIN, AND A TPR REGION"/>
    <property type="match status" value="1"/>
</dbReference>
<feature type="domain" description="PDZ" evidence="3">
    <location>
        <begin position="250"/>
        <end position="293"/>
    </location>
</feature>
<feature type="coiled-coil region" evidence="1">
    <location>
        <begin position="509"/>
        <end position="562"/>
    </location>
</feature>
<feature type="compositionally biased region" description="Polar residues" evidence="2">
    <location>
        <begin position="609"/>
        <end position="620"/>
    </location>
</feature>
<evidence type="ECO:0000259" key="3">
    <source>
        <dbReference type="PROSITE" id="PS50106"/>
    </source>
</evidence>
<dbReference type="PROSITE" id="PS50106">
    <property type="entry name" value="PDZ"/>
    <property type="match status" value="1"/>
</dbReference>
<dbReference type="InterPro" id="IPR032310">
    <property type="entry name" value="NLS_NINJA_AFP-like"/>
</dbReference>
<proteinExistence type="predicted"/>
<evidence type="ECO:0000313" key="5">
    <source>
        <dbReference type="Proteomes" id="UP001341281"/>
    </source>
</evidence>
<feature type="region of interest" description="Disordered" evidence="2">
    <location>
        <begin position="609"/>
        <end position="643"/>
    </location>
</feature>
<dbReference type="EMBL" id="CP144745">
    <property type="protein sequence ID" value="WVZ53473.1"/>
    <property type="molecule type" value="Genomic_DNA"/>
</dbReference>
<name>A0AAQ3PT82_PASNO</name>
<evidence type="ECO:0000313" key="4">
    <source>
        <dbReference type="EMBL" id="WVZ53473.1"/>
    </source>
</evidence>
<evidence type="ECO:0000256" key="2">
    <source>
        <dbReference type="SAM" id="MobiDB-lite"/>
    </source>
</evidence>
<feature type="region of interest" description="Disordered" evidence="2">
    <location>
        <begin position="209"/>
        <end position="240"/>
    </location>
</feature>
<reference evidence="4 5" key="1">
    <citation type="submission" date="2024-02" db="EMBL/GenBank/DDBJ databases">
        <title>High-quality chromosome-scale genome assembly of Pensacola bahiagrass (Paspalum notatum Flugge var. saurae).</title>
        <authorList>
            <person name="Vega J.M."/>
            <person name="Podio M."/>
            <person name="Orjuela J."/>
            <person name="Siena L.A."/>
            <person name="Pessino S.C."/>
            <person name="Combes M.C."/>
            <person name="Mariac C."/>
            <person name="Albertini E."/>
            <person name="Pupilli F."/>
            <person name="Ortiz J.P.A."/>
            <person name="Leblanc O."/>
        </authorList>
    </citation>
    <scope>NUCLEOTIDE SEQUENCE [LARGE SCALE GENOMIC DNA]</scope>
    <source>
        <strain evidence="4">R1</strain>
        <tissue evidence="4">Leaf</tissue>
    </source>
</reference>
<dbReference type="InterPro" id="IPR036034">
    <property type="entry name" value="PDZ_sf"/>
</dbReference>